<reference evidence="2 3" key="1">
    <citation type="submission" date="2016-10" db="EMBL/GenBank/DDBJ databases">
        <authorList>
            <person name="Varghese N."/>
            <person name="Submissions S."/>
        </authorList>
    </citation>
    <scope>NUCLEOTIDE SEQUENCE [LARGE SCALE GENOMIC DNA]</scope>
    <source>
        <strain evidence="2 3">DSM 18839</strain>
    </source>
</reference>
<keyword evidence="2" id="KW-0808">Transferase</keyword>
<dbReference type="InterPro" id="IPR018762">
    <property type="entry name" value="ChpT_C"/>
</dbReference>
<name>A0A8G2BLS1_9PROT</name>
<keyword evidence="3" id="KW-1185">Reference proteome</keyword>
<dbReference type="Gene3D" id="1.10.287.130">
    <property type="match status" value="1"/>
</dbReference>
<dbReference type="AlphaFoldDB" id="A0A8G2BLS1"/>
<accession>A0A8G2BLS1</accession>
<dbReference type="Gene3D" id="3.30.565.10">
    <property type="entry name" value="Histidine kinase-like ATPase, C-terminal domain"/>
    <property type="match status" value="1"/>
</dbReference>
<evidence type="ECO:0000313" key="3">
    <source>
        <dbReference type="Proteomes" id="UP000198615"/>
    </source>
</evidence>
<comment type="caution">
    <text evidence="2">The sequence shown here is derived from an EMBL/GenBank/DDBJ whole genome shotgun (WGS) entry which is preliminary data.</text>
</comment>
<dbReference type="OrthoDB" id="9803702at2"/>
<proteinExistence type="predicted"/>
<organism evidence="2 3">
    <name type="scientific">Thalassobaculum litoreum DSM 18839</name>
    <dbReference type="NCBI Taxonomy" id="1123362"/>
    <lineage>
        <taxon>Bacteria</taxon>
        <taxon>Pseudomonadati</taxon>
        <taxon>Pseudomonadota</taxon>
        <taxon>Alphaproteobacteria</taxon>
        <taxon>Rhodospirillales</taxon>
        <taxon>Thalassobaculaceae</taxon>
        <taxon>Thalassobaculum</taxon>
    </lineage>
</organism>
<evidence type="ECO:0000259" key="1">
    <source>
        <dbReference type="Pfam" id="PF10090"/>
    </source>
</evidence>
<dbReference type="RefSeq" id="WP_084618833.1">
    <property type="nucleotide sequence ID" value="NZ_FNBW01000009.1"/>
</dbReference>
<evidence type="ECO:0000313" key="2">
    <source>
        <dbReference type="EMBL" id="SDG01040.1"/>
    </source>
</evidence>
<dbReference type="Proteomes" id="UP000198615">
    <property type="component" value="Unassembled WGS sequence"/>
</dbReference>
<dbReference type="Pfam" id="PF10090">
    <property type="entry name" value="HPTransfase"/>
    <property type="match status" value="1"/>
</dbReference>
<dbReference type="EMBL" id="FNBW01000009">
    <property type="protein sequence ID" value="SDG01040.1"/>
    <property type="molecule type" value="Genomic_DNA"/>
</dbReference>
<sequence length="203" mass="21152">MSISPRHLDLLLSRLFHDLIGPASAARNGLELVREFGADDVGAEAMDLVASSVDQAAARLTFFRMAFGGAGSGGGIGFLDARPVLADYLSHRKLEPRIAIADGLAKPRAGVIKVMLGLAVVAAESLPRGGMVSVSVTAEEIRIGAEGNDATLSDKTLQALSGALEPEDEVLVLPATVGETARRFDIDYSVTATTPPGFAVRPD</sequence>
<dbReference type="InterPro" id="IPR036890">
    <property type="entry name" value="HATPase_C_sf"/>
</dbReference>
<protein>
    <submittedName>
        <fullName evidence="2">Histidine phosphotransferase ChpT</fullName>
    </submittedName>
</protein>
<feature type="domain" description="Histidine phosphotransferase ChpT C-terminal" evidence="1">
    <location>
        <begin position="80"/>
        <end position="185"/>
    </location>
</feature>
<gene>
    <name evidence="2" type="ORF">SAMN05660686_03019</name>
</gene>
<dbReference type="GO" id="GO:0016740">
    <property type="term" value="F:transferase activity"/>
    <property type="evidence" value="ECO:0007669"/>
    <property type="project" value="UniProtKB-KW"/>
</dbReference>